<evidence type="ECO:0000313" key="3">
    <source>
        <dbReference type="EMBL" id="GAA3898000.1"/>
    </source>
</evidence>
<dbReference type="InterPro" id="IPR003344">
    <property type="entry name" value="Big_1_dom"/>
</dbReference>
<protein>
    <recommendedName>
        <fullName evidence="2">Big-1 domain-containing protein</fullName>
    </recommendedName>
</protein>
<dbReference type="RefSeq" id="WP_346081275.1">
    <property type="nucleotide sequence ID" value="NZ_BAABDG010000003.1"/>
</dbReference>
<evidence type="ECO:0000259" key="2">
    <source>
        <dbReference type="PROSITE" id="PS51127"/>
    </source>
</evidence>
<dbReference type="SMART" id="SM00634">
    <property type="entry name" value="BID_1"/>
    <property type="match status" value="1"/>
</dbReference>
<accession>A0ABP7LEC9</accession>
<dbReference type="Gene3D" id="2.60.40.10">
    <property type="entry name" value="Immunoglobulins"/>
    <property type="match status" value="1"/>
</dbReference>
<proteinExistence type="inferred from homology"/>
<evidence type="ECO:0000313" key="4">
    <source>
        <dbReference type="Proteomes" id="UP001499994"/>
    </source>
</evidence>
<dbReference type="Pfam" id="PF02369">
    <property type="entry name" value="Big_1"/>
    <property type="match status" value="1"/>
</dbReference>
<dbReference type="SUPFAM" id="SSF49373">
    <property type="entry name" value="Invasin/intimin cell-adhesion fragments"/>
    <property type="match status" value="1"/>
</dbReference>
<dbReference type="PROSITE" id="PS51127">
    <property type="entry name" value="BIG1"/>
    <property type="match status" value="1"/>
</dbReference>
<comment type="similarity">
    <text evidence="1">Belongs to the intimin/invasin family.</text>
</comment>
<dbReference type="InterPro" id="IPR008964">
    <property type="entry name" value="Invasin/intimin_cell_adhesion"/>
</dbReference>
<keyword evidence="4" id="KW-1185">Reference proteome</keyword>
<dbReference type="InterPro" id="IPR013783">
    <property type="entry name" value="Ig-like_fold"/>
</dbReference>
<feature type="domain" description="Big-1" evidence="2">
    <location>
        <begin position="14"/>
        <end position="116"/>
    </location>
</feature>
<organism evidence="3 4">
    <name type="scientific">Gibbsiella dentisursi</name>
    <dbReference type="NCBI Taxonomy" id="796890"/>
    <lineage>
        <taxon>Bacteria</taxon>
        <taxon>Pseudomonadati</taxon>
        <taxon>Pseudomonadota</taxon>
        <taxon>Gammaproteobacteria</taxon>
        <taxon>Enterobacterales</taxon>
        <taxon>Yersiniaceae</taxon>
        <taxon>Gibbsiella</taxon>
    </lineage>
</organism>
<name>A0ABP7LEC9_9GAMM</name>
<evidence type="ECO:0000256" key="1">
    <source>
        <dbReference type="ARBA" id="ARBA00010116"/>
    </source>
</evidence>
<reference evidence="4" key="1">
    <citation type="journal article" date="2019" name="Int. J. Syst. Evol. Microbiol.">
        <title>The Global Catalogue of Microorganisms (GCM) 10K type strain sequencing project: providing services to taxonomists for standard genome sequencing and annotation.</title>
        <authorList>
            <consortium name="The Broad Institute Genomics Platform"/>
            <consortium name="The Broad Institute Genome Sequencing Center for Infectious Disease"/>
            <person name="Wu L."/>
            <person name="Ma J."/>
        </authorList>
    </citation>
    <scope>NUCLEOTIDE SEQUENCE [LARGE SCALE GENOMIC DNA]</scope>
    <source>
        <strain evidence="4">JCM 17201</strain>
    </source>
</reference>
<sequence>MNAKLLINSGEPASLKLSVDGDYALSDGTGDINVSCTVSDKNGSPVSGVSIVFQLESGSSSVFKENNSLILKANTDSNGVVDVNVTNSSEETLTDIVTVFILDNKKITDYVNVHFKTRTDQLVVDSVYNANITLKDGQPSAAWVGAEFFIKTSGGSGDVTWSEKDSSTSALSLQQNDNVLTVRIIAVFLGEKKLQCKDNVTGEIITYSFSLADFFVFLNVDMSYDVVMSSKLIDQLPSAETFLSSYRQWGDMSKYEEWKDKGYEFWVSYYDETASAFNIVTGTIAELLFTDVRPVVLDINFN</sequence>
<comment type="caution">
    <text evidence="3">The sequence shown here is derived from an EMBL/GenBank/DDBJ whole genome shotgun (WGS) entry which is preliminary data.</text>
</comment>
<dbReference type="EMBL" id="BAABDG010000003">
    <property type="protein sequence ID" value="GAA3898000.1"/>
    <property type="molecule type" value="Genomic_DNA"/>
</dbReference>
<dbReference type="Proteomes" id="UP001499994">
    <property type="component" value="Unassembled WGS sequence"/>
</dbReference>
<gene>
    <name evidence="3" type="ORF">GCM10022405_24100</name>
</gene>